<feature type="transmembrane region" description="Helical" evidence="6">
    <location>
        <begin position="241"/>
        <end position="269"/>
    </location>
</feature>
<feature type="transmembrane region" description="Helical" evidence="6">
    <location>
        <begin position="403"/>
        <end position="422"/>
    </location>
</feature>
<dbReference type="PANTHER" id="PTHR42948:SF1">
    <property type="entry name" value="TRANSPORTER"/>
    <property type="match status" value="1"/>
</dbReference>
<dbReference type="InterPro" id="IPR037272">
    <property type="entry name" value="SNS_sf"/>
</dbReference>
<gene>
    <name evidence="7" type="ORF">ACFQDM_03365</name>
</gene>
<feature type="transmembrane region" description="Helical" evidence="6">
    <location>
        <begin position="363"/>
        <end position="391"/>
    </location>
</feature>
<dbReference type="Pfam" id="PF00209">
    <property type="entry name" value="SNF"/>
    <property type="match status" value="1"/>
</dbReference>
<evidence type="ECO:0000256" key="6">
    <source>
        <dbReference type="SAM" id="Phobius"/>
    </source>
</evidence>
<accession>A0ABW1S620</accession>
<keyword evidence="2" id="KW-0813">Transport</keyword>
<dbReference type="SUPFAM" id="SSF161070">
    <property type="entry name" value="SNF-like"/>
    <property type="match status" value="1"/>
</dbReference>
<evidence type="ECO:0000313" key="8">
    <source>
        <dbReference type="Proteomes" id="UP001596303"/>
    </source>
</evidence>
<feature type="transmembrane region" description="Helical" evidence="6">
    <location>
        <begin position="281"/>
        <end position="305"/>
    </location>
</feature>
<feature type="transmembrane region" description="Helical" evidence="6">
    <location>
        <begin position="92"/>
        <end position="116"/>
    </location>
</feature>
<protein>
    <submittedName>
        <fullName evidence="7">Sodium-dependent transporter</fullName>
    </submittedName>
</protein>
<feature type="transmembrane region" description="Helical" evidence="6">
    <location>
        <begin position="210"/>
        <end position="229"/>
    </location>
</feature>
<dbReference type="PANTHER" id="PTHR42948">
    <property type="entry name" value="TRANSPORTER"/>
    <property type="match status" value="1"/>
</dbReference>
<dbReference type="CDD" id="cd10336">
    <property type="entry name" value="SLC6sbd_Tyt1-Like"/>
    <property type="match status" value="1"/>
</dbReference>
<feature type="transmembrane region" description="Helical" evidence="6">
    <location>
        <begin position="17"/>
        <end position="36"/>
    </location>
</feature>
<feature type="transmembrane region" description="Helical" evidence="6">
    <location>
        <begin position="467"/>
        <end position="493"/>
    </location>
</feature>
<dbReference type="Proteomes" id="UP001596303">
    <property type="component" value="Unassembled WGS sequence"/>
</dbReference>
<dbReference type="NCBIfam" id="NF037979">
    <property type="entry name" value="Na_transp"/>
    <property type="match status" value="1"/>
</dbReference>
<dbReference type="PRINTS" id="PR00176">
    <property type="entry name" value="NANEUSMPORT"/>
</dbReference>
<keyword evidence="8" id="KW-1185">Reference proteome</keyword>
<keyword evidence="5 6" id="KW-0472">Membrane</keyword>
<keyword evidence="4 6" id="KW-1133">Transmembrane helix</keyword>
<feature type="transmembrane region" description="Helical" evidence="6">
    <location>
        <begin position="434"/>
        <end position="455"/>
    </location>
</feature>
<dbReference type="RefSeq" id="WP_377375474.1">
    <property type="nucleotide sequence ID" value="NZ_JBHSSW010000004.1"/>
</dbReference>
<dbReference type="InterPro" id="IPR047218">
    <property type="entry name" value="YocR/YhdH-like"/>
</dbReference>
<dbReference type="EMBL" id="JBHSSW010000004">
    <property type="protein sequence ID" value="MFC6197097.1"/>
    <property type="molecule type" value="Genomic_DNA"/>
</dbReference>
<evidence type="ECO:0000313" key="7">
    <source>
        <dbReference type="EMBL" id="MFC6197097.1"/>
    </source>
</evidence>
<reference evidence="8" key="1">
    <citation type="journal article" date="2019" name="Int. J. Syst. Evol. Microbiol.">
        <title>The Global Catalogue of Microorganisms (GCM) 10K type strain sequencing project: providing services to taxonomists for standard genome sequencing and annotation.</title>
        <authorList>
            <consortium name="The Broad Institute Genomics Platform"/>
            <consortium name="The Broad Institute Genome Sequencing Center for Infectious Disease"/>
            <person name="Wu L."/>
            <person name="Ma J."/>
        </authorList>
    </citation>
    <scope>NUCLEOTIDE SEQUENCE [LARGE SCALE GENOMIC DNA]</scope>
    <source>
        <strain evidence="8">CGMCC-1.15741</strain>
    </source>
</reference>
<organism evidence="7 8">
    <name type="scientific">Ponticaulis profundi</name>
    <dbReference type="NCBI Taxonomy" id="2665222"/>
    <lineage>
        <taxon>Bacteria</taxon>
        <taxon>Pseudomonadati</taxon>
        <taxon>Pseudomonadota</taxon>
        <taxon>Alphaproteobacteria</taxon>
        <taxon>Hyphomonadales</taxon>
        <taxon>Hyphomonadaceae</taxon>
        <taxon>Ponticaulis</taxon>
    </lineage>
</organism>
<proteinExistence type="predicted"/>
<evidence type="ECO:0000256" key="1">
    <source>
        <dbReference type="ARBA" id="ARBA00004141"/>
    </source>
</evidence>
<feature type="transmembrane region" description="Helical" evidence="6">
    <location>
        <begin position="317"/>
        <end position="343"/>
    </location>
</feature>
<evidence type="ECO:0000256" key="2">
    <source>
        <dbReference type="ARBA" id="ARBA00022448"/>
    </source>
</evidence>
<name>A0ABW1S620_9PROT</name>
<dbReference type="InterPro" id="IPR000175">
    <property type="entry name" value="Na/ntran_symport"/>
</dbReference>
<comment type="subcellular location">
    <subcellularLocation>
        <location evidence="1">Membrane</location>
        <topology evidence="1">Multi-pass membrane protein</topology>
    </subcellularLocation>
</comment>
<evidence type="ECO:0000256" key="4">
    <source>
        <dbReference type="ARBA" id="ARBA00022989"/>
    </source>
</evidence>
<sequence length="497" mass="52588">MALPSVSGKSDHWGSRFGFIMAAVGSSVGLGNLWRFPFTAGENGGSAFILIYLASVLLFGLPVLMAEYALGRHGQRSAIATLRKITTEEKKPSAWVGMGWLGALASLILFSFYIVISGWVFDYIPQSFSGAFSLFSDEVELLNANIGQSVAVMNEQIKSVHLSGACSFVSDGVITRVAETVDGAEVLRDISVGDVSACRFAETTGNKLEIFIYTAIFLLLNVIVLARGVHGGIERAAEILMPAFFIMLLGMVVYACVTGDFAGAANFLLTPDFSKVTFNTVLAAVGQAFFSLSVGSCVMFTYGAYLTRETSIPKNAALVAGADTFVALIAGFAIFPIVFAFGLNEAGGPGLLFVTLPIAFGQMPTFIGAVFFTLALFAAFTSAVSLLEVGVSWLEDQKAIGRVKGAIGLGVLMLLIATGYIFRGDLIDHADFLSGTVMLPLGGVLIGLFAGWVVPKHILIKELGDGLVLNGVLFLLRFVVPIAISIILIVGIVGKFS</sequence>
<evidence type="ECO:0000256" key="3">
    <source>
        <dbReference type="ARBA" id="ARBA00022692"/>
    </source>
</evidence>
<evidence type="ECO:0000256" key="5">
    <source>
        <dbReference type="ARBA" id="ARBA00023136"/>
    </source>
</evidence>
<feature type="transmembrane region" description="Helical" evidence="6">
    <location>
        <begin position="48"/>
        <end position="71"/>
    </location>
</feature>
<keyword evidence="3 6" id="KW-0812">Transmembrane</keyword>
<dbReference type="PROSITE" id="PS50267">
    <property type="entry name" value="NA_NEUROTRAN_SYMP_3"/>
    <property type="match status" value="1"/>
</dbReference>
<comment type="caution">
    <text evidence="7">The sequence shown here is derived from an EMBL/GenBank/DDBJ whole genome shotgun (WGS) entry which is preliminary data.</text>
</comment>